<reference evidence="3 4" key="1">
    <citation type="submission" date="2019-12" db="EMBL/GenBank/DDBJ databases">
        <title>Chromosome-level assembly of the Caenorhabditis remanei genome.</title>
        <authorList>
            <person name="Teterina A.A."/>
            <person name="Willis J.H."/>
            <person name="Phillips P.C."/>
        </authorList>
    </citation>
    <scope>NUCLEOTIDE SEQUENCE [LARGE SCALE GENOMIC DNA]</scope>
    <source>
        <strain evidence="3 4">PX506</strain>
        <tissue evidence="3">Whole organism</tissue>
    </source>
</reference>
<evidence type="ECO:0000313" key="3">
    <source>
        <dbReference type="EMBL" id="KAF1763649.1"/>
    </source>
</evidence>
<dbReference type="CTD" id="78775312"/>
<evidence type="ECO:0000313" key="4">
    <source>
        <dbReference type="Proteomes" id="UP000483820"/>
    </source>
</evidence>
<dbReference type="KEGG" id="crq:GCK72_011916"/>
<dbReference type="AlphaFoldDB" id="A0A6A5H9D4"/>
<dbReference type="InterPro" id="IPR016197">
    <property type="entry name" value="Chromo-like_dom_sf"/>
</dbReference>
<dbReference type="Gene3D" id="2.40.50.40">
    <property type="match status" value="1"/>
</dbReference>
<dbReference type="InterPro" id="IPR011009">
    <property type="entry name" value="Kinase-like_dom_sf"/>
</dbReference>
<feature type="domain" description="Chromo" evidence="2">
    <location>
        <begin position="6"/>
        <end position="101"/>
    </location>
</feature>
<dbReference type="InterPro" id="IPR000953">
    <property type="entry name" value="Chromo/chromo_shadow_dom"/>
</dbReference>
<accession>A0A6A5H9D4</accession>
<sequence>MANEEYEIERLIDFIRSEGAYEQFYHQKNKEFAAIFTEFLQRSRFKRNSRNTYVTSRYYFNVKWLGLDRNSTTWEPDESIPSAVHLVEFKRLNNLDEHLEKIQVSFELNQKRDMKTSSRCSTASTATTQTLATCASRLYLRIVHKLFVANEVRWEITNEGVSWKRILFDVLKGLSYIHTYGILQGKYNILFGKNVQFKISHFNGFTISKGIDAMNVKSVGVELAPRRYGLNNQFDFSVDIYALAIVRGECKTLADIEEKIKHAMENLSSDEDRHMIRMMLKARLLMHQGTGSYRFSALSLSRAGQHCMTVEWYPLNSPTLTPPELLTLLKREVVSEEYKSCEMVLFAEELKNNEDDIPKYIKKPLTGDMMRWTEIAGLHSFFGQKNVEPIVKRCRKRSSSCMI</sequence>
<comment type="caution">
    <text evidence="3">The sequence shown here is derived from an EMBL/GenBank/DDBJ whole genome shotgun (WGS) entry which is preliminary data.</text>
</comment>
<dbReference type="RefSeq" id="XP_053588327.1">
    <property type="nucleotide sequence ID" value="XM_053728750.1"/>
</dbReference>
<dbReference type="PROSITE" id="PS50013">
    <property type="entry name" value="CHROMO_2"/>
    <property type="match status" value="1"/>
</dbReference>
<gene>
    <name evidence="3" type="ORF">GCK72_011916</name>
</gene>
<organism evidence="3 4">
    <name type="scientific">Caenorhabditis remanei</name>
    <name type="common">Caenorhabditis vulgaris</name>
    <dbReference type="NCBI Taxonomy" id="31234"/>
    <lineage>
        <taxon>Eukaryota</taxon>
        <taxon>Metazoa</taxon>
        <taxon>Ecdysozoa</taxon>
        <taxon>Nematoda</taxon>
        <taxon>Chromadorea</taxon>
        <taxon>Rhabditida</taxon>
        <taxon>Rhabditina</taxon>
        <taxon>Rhabditomorpha</taxon>
        <taxon>Rhabditoidea</taxon>
        <taxon>Rhabditidae</taxon>
        <taxon>Peloderinae</taxon>
        <taxon>Caenorhabditis</taxon>
    </lineage>
</organism>
<dbReference type="PROSITE" id="PS00598">
    <property type="entry name" value="CHROMO_1"/>
    <property type="match status" value="1"/>
</dbReference>
<dbReference type="EMBL" id="WUAV01000003">
    <property type="protein sequence ID" value="KAF1763649.1"/>
    <property type="molecule type" value="Genomic_DNA"/>
</dbReference>
<dbReference type="SUPFAM" id="SSF56112">
    <property type="entry name" value="Protein kinase-like (PK-like)"/>
    <property type="match status" value="1"/>
</dbReference>
<name>A0A6A5H9D4_CAERE</name>
<dbReference type="Gene3D" id="1.10.510.10">
    <property type="entry name" value="Transferase(Phosphotransferase) domain 1"/>
    <property type="match status" value="1"/>
</dbReference>
<dbReference type="GeneID" id="78775312"/>
<protein>
    <recommendedName>
        <fullName evidence="2">Chromo domain-containing protein</fullName>
    </recommendedName>
</protein>
<evidence type="ECO:0000256" key="1">
    <source>
        <dbReference type="ARBA" id="ARBA00023242"/>
    </source>
</evidence>
<keyword evidence="1" id="KW-0539">Nucleus</keyword>
<proteinExistence type="predicted"/>
<dbReference type="SUPFAM" id="SSF54160">
    <property type="entry name" value="Chromo domain-like"/>
    <property type="match status" value="1"/>
</dbReference>
<evidence type="ECO:0000259" key="2">
    <source>
        <dbReference type="PROSITE" id="PS50013"/>
    </source>
</evidence>
<dbReference type="InterPro" id="IPR023779">
    <property type="entry name" value="Chromodomain_CS"/>
</dbReference>
<dbReference type="Proteomes" id="UP000483820">
    <property type="component" value="Chromosome III"/>
</dbReference>